<feature type="domain" description="NAD-dependent epimerase/dehydratase" evidence="3">
    <location>
        <begin position="7"/>
        <end position="264"/>
    </location>
</feature>
<proteinExistence type="inferred from homology"/>
<reference evidence="4" key="2">
    <citation type="submission" date="2023-05" db="EMBL/GenBank/DDBJ databases">
        <authorList>
            <consortium name="Lawrence Berkeley National Laboratory"/>
            <person name="Steindorff A."/>
            <person name="Hensen N."/>
            <person name="Bonometti L."/>
            <person name="Westerberg I."/>
            <person name="Brannstrom I.O."/>
            <person name="Guillou S."/>
            <person name="Cros-Aarteil S."/>
            <person name="Calhoun S."/>
            <person name="Haridas S."/>
            <person name="Kuo A."/>
            <person name="Mondo S."/>
            <person name="Pangilinan J."/>
            <person name="Riley R."/>
            <person name="Labutti K."/>
            <person name="Andreopoulos B."/>
            <person name="Lipzen A."/>
            <person name="Chen C."/>
            <person name="Yanf M."/>
            <person name="Daum C."/>
            <person name="Ng V."/>
            <person name="Clum A."/>
            <person name="Ohm R."/>
            <person name="Martin F."/>
            <person name="Silar P."/>
            <person name="Natvig D."/>
            <person name="Lalanne C."/>
            <person name="Gautier V."/>
            <person name="Ament-Velasquez S.L."/>
            <person name="Kruys A."/>
            <person name="Hutchinson M.I."/>
            <person name="Powell A.J."/>
            <person name="Barry K."/>
            <person name="Miller A.N."/>
            <person name="Grigoriev I.V."/>
            <person name="Debuchy R."/>
            <person name="Gladieux P."/>
            <person name="Thoren M.H."/>
            <person name="Johannesson H."/>
        </authorList>
    </citation>
    <scope>NUCLEOTIDE SEQUENCE</scope>
    <source>
        <strain evidence="4">CBS 359.72</strain>
    </source>
</reference>
<dbReference type="Proteomes" id="UP001303647">
    <property type="component" value="Unassembled WGS sequence"/>
</dbReference>
<dbReference type="SUPFAM" id="SSF51735">
    <property type="entry name" value="NAD(P)-binding Rossmann-fold domains"/>
    <property type="match status" value="1"/>
</dbReference>
<evidence type="ECO:0000256" key="2">
    <source>
        <dbReference type="ARBA" id="ARBA00023445"/>
    </source>
</evidence>
<keyword evidence="5" id="KW-1185">Reference proteome</keyword>
<evidence type="ECO:0000256" key="1">
    <source>
        <dbReference type="ARBA" id="ARBA00023002"/>
    </source>
</evidence>
<dbReference type="InterPro" id="IPR036291">
    <property type="entry name" value="NAD(P)-bd_dom_sf"/>
</dbReference>
<comment type="similarity">
    <text evidence="2">Belongs to the NAD(P)-dependent epimerase/dehydratase family. Dihydroflavonol-4-reductase subfamily.</text>
</comment>
<dbReference type="PANTHER" id="PTHR10366:SF564">
    <property type="entry name" value="STEROL-4-ALPHA-CARBOXYLATE 3-DEHYDROGENASE, DECARBOXYLATING"/>
    <property type="match status" value="1"/>
</dbReference>
<dbReference type="PANTHER" id="PTHR10366">
    <property type="entry name" value="NAD DEPENDENT EPIMERASE/DEHYDRATASE"/>
    <property type="match status" value="1"/>
</dbReference>
<evidence type="ECO:0000313" key="5">
    <source>
        <dbReference type="Proteomes" id="UP001303647"/>
    </source>
</evidence>
<dbReference type="EMBL" id="MU857751">
    <property type="protein sequence ID" value="KAK4244207.1"/>
    <property type="molecule type" value="Genomic_DNA"/>
</dbReference>
<keyword evidence="1" id="KW-0560">Oxidoreductase</keyword>
<protein>
    <recommendedName>
        <fullName evidence="3">NAD-dependent epimerase/dehydratase domain-containing protein</fullName>
    </recommendedName>
</protein>
<name>A0AAN7CNC2_9PEZI</name>
<dbReference type="GO" id="GO:0016616">
    <property type="term" value="F:oxidoreductase activity, acting on the CH-OH group of donors, NAD or NADP as acceptor"/>
    <property type="evidence" value="ECO:0007669"/>
    <property type="project" value="TreeGrafter"/>
</dbReference>
<organism evidence="4 5">
    <name type="scientific">Corynascus novoguineensis</name>
    <dbReference type="NCBI Taxonomy" id="1126955"/>
    <lineage>
        <taxon>Eukaryota</taxon>
        <taxon>Fungi</taxon>
        <taxon>Dikarya</taxon>
        <taxon>Ascomycota</taxon>
        <taxon>Pezizomycotina</taxon>
        <taxon>Sordariomycetes</taxon>
        <taxon>Sordariomycetidae</taxon>
        <taxon>Sordariales</taxon>
        <taxon>Chaetomiaceae</taxon>
        <taxon>Corynascus</taxon>
    </lineage>
</organism>
<gene>
    <name evidence="4" type="ORF">C7999DRAFT_44096</name>
</gene>
<dbReference type="InterPro" id="IPR050425">
    <property type="entry name" value="NAD(P)_dehydrat-like"/>
</dbReference>
<sequence>MASKRLVLITGINGYIAAHTAAVFLKAGYTVRGTVRARTANVETLVRSLGKFHDGNGLELVEVPDISANGAFDHAVEGVQAIAHLASPVSMTETDPAPMMRAAVQGTTSLLTSALGEARKETRKGSLKSVVFVSSMSAIFSPSRPAGHVFTEADWNEAAEEEMRRLGKNTPGYVIYQASKVAAERAYWEFGRETRADFAMTALCPGLVLGPPLYLPKPISSLSMRVKDVYDIFHGGHIPEFAPIRTTFADVRDVAELVFRAVERDIERPGARERYLLTAPPPISPQGIADALRDSFPERRDIIREGNPGETYPDMTFRFDSSKAASLLGRDWIGFQRSVVDSAGAFLDAEIA</sequence>
<dbReference type="Gene3D" id="3.40.50.720">
    <property type="entry name" value="NAD(P)-binding Rossmann-like Domain"/>
    <property type="match status" value="1"/>
</dbReference>
<accession>A0AAN7CNC2</accession>
<evidence type="ECO:0000313" key="4">
    <source>
        <dbReference type="EMBL" id="KAK4244207.1"/>
    </source>
</evidence>
<comment type="caution">
    <text evidence="4">The sequence shown here is derived from an EMBL/GenBank/DDBJ whole genome shotgun (WGS) entry which is preliminary data.</text>
</comment>
<dbReference type="AlphaFoldDB" id="A0AAN7CNC2"/>
<evidence type="ECO:0000259" key="3">
    <source>
        <dbReference type="Pfam" id="PF01370"/>
    </source>
</evidence>
<dbReference type="InterPro" id="IPR001509">
    <property type="entry name" value="Epimerase_deHydtase"/>
</dbReference>
<dbReference type="Pfam" id="PF01370">
    <property type="entry name" value="Epimerase"/>
    <property type="match status" value="1"/>
</dbReference>
<reference evidence="4" key="1">
    <citation type="journal article" date="2023" name="Mol. Phylogenet. Evol.">
        <title>Genome-scale phylogeny and comparative genomics of the fungal order Sordariales.</title>
        <authorList>
            <person name="Hensen N."/>
            <person name="Bonometti L."/>
            <person name="Westerberg I."/>
            <person name="Brannstrom I.O."/>
            <person name="Guillou S."/>
            <person name="Cros-Aarteil S."/>
            <person name="Calhoun S."/>
            <person name="Haridas S."/>
            <person name="Kuo A."/>
            <person name="Mondo S."/>
            <person name="Pangilinan J."/>
            <person name="Riley R."/>
            <person name="LaButti K."/>
            <person name="Andreopoulos B."/>
            <person name="Lipzen A."/>
            <person name="Chen C."/>
            <person name="Yan M."/>
            <person name="Daum C."/>
            <person name="Ng V."/>
            <person name="Clum A."/>
            <person name="Steindorff A."/>
            <person name="Ohm R.A."/>
            <person name="Martin F."/>
            <person name="Silar P."/>
            <person name="Natvig D.O."/>
            <person name="Lalanne C."/>
            <person name="Gautier V."/>
            <person name="Ament-Velasquez S.L."/>
            <person name="Kruys A."/>
            <person name="Hutchinson M.I."/>
            <person name="Powell A.J."/>
            <person name="Barry K."/>
            <person name="Miller A.N."/>
            <person name="Grigoriev I.V."/>
            <person name="Debuchy R."/>
            <person name="Gladieux P."/>
            <person name="Hiltunen Thoren M."/>
            <person name="Johannesson H."/>
        </authorList>
    </citation>
    <scope>NUCLEOTIDE SEQUENCE</scope>
    <source>
        <strain evidence="4">CBS 359.72</strain>
    </source>
</reference>